<evidence type="ECO:0000256" key="3">
    <source>
        <dbReference type="ARBA" id="ARBA00022840"/>
    </source>
</evidence>
<dbReference type="InterPro" id="IPR041569">
    <property type="entry name" value="AAA_lid_3"/>
</dbReference>
<feature type="compositionally biased region" description="Polar residues" evidence="4">
    <location>
        <begin position="388"/>
        <end position="405"/>
    </location>
</feature>
<feature type="compositionally biased region" description="Basic and acidic residues" evidence="4">
    <location>
        <begin position="371"/>
        <end position="382"/>
    </location>
</feature>
<evidence type="ECO:0000256" key="1">
    <source>
        <dbReference type="ARBA" id="ARBA00006914"/>
    </source>
</evidence>
<dbReference type="STRING" id="133385.A0A2T9YRP0"/>
<dbReference type="InterPro" id="IPR003960">
    <property type="entry name" value="ATPase_AAA_CS"/>
</dbReference>
<protein>
    <recommendedName>
        <fullName evidence="5">AAA+ ATPase domain-containing protein</fullName>
    </recommendedName>
</protein>
<keyword evidence="7" id="KW-1185">Reference proteome</keyword>
<dbReference type="SUPFAM" id="SSF52540">
    <property type="entry name" value="P-loop containing nucleoside triphosphate hydrolases"/>
    <property type="match status" value="1"/>
</dbReference>
<sequence length="714" mass="80319">MDFNLDLDTWHYYQKNELCKTDCNEDPSSSDSQYLCTNVNKLLLSLRIDQSHKSNTITPKEPESIVDLLLMLEQFHVKNTSYLTDPLFDDKGYIQQKINFYRQVNKKDIKANESLSSSLHDLKPFDLSDIEQTLFYEIDEFNSHFKPTIYPIKKNPSNISNSTKQQQLLVNQNGSISLTKNLVVPNTLSDPNFRKRNYEIPAYNPINKYICTNEKVPASKNINNLEADESVVYDSYYEGNDNYRNNQKISNNNIQPRDFQNNGYAVTYKNQRRPACDQNSDNNDEPTTRRSDFITAKQQMSIEQMKKGNGNRNESRVASNNTRSLSDYPPQPKKKVLGQSGRARFNPPLLKRGSSTGESSKYGGSGYADGLDSRNQRDDFSDAKNSVGAYNTASDSKSNNKTAASTPGPDTVDERIKNVDPKMIEIITNEIMHNLSTVEWDDIAGLEHAKKSIMEIVVWPMLRPDVFSGLRGPPKGLLLFGPPGTGKTLIGKCIASQSCATFFSISSSTLTSKWVGEGEKMVKALFAVARMKQPSVIFIDEIDSLLTQRTDGEMEATRRIKTEFLVQFDGCGTTTDEDRILVIGATNRPQEIDEAARRRFRKRLYIPLPGKSGRQTIISNLLKKQGCSLSEAEIEDISIKTEGYSGSDMDGLCREAALGPIRALSDIKNVNLADIEPISHKHFIEALKQIRASVSQTDLQLYLDWDASYGSMGM</sequence>
<feature type="compositionally biased region" description="Polar residues" evidence="4">
    <location>
        <begin position="310"/>
        <end position="325"/>
    </location>
</feature>
<feature type="domain" description="AAA+ ATPase" evidence="5">
    <location>
        <begin position="473"/>
        <end position="610"/>
    </location>
</feature>
<dbReference type="FunFam" id="3.40.50.300:FF:000093">
    <property type="entry name" value="Fidgetin-like 1"/>
    <property type="match status" value="1"/>
</dbReference>
<evidence type="ECO:0000313" key="7">
    <source>
        <dbReference type="Proteomes" id="UP000245383"/>
    </source>
</evidence>
<proteinExistence type="inferred from homology"/>
<dbReference type="GO" id="GO:0005524">
    <property type="term" value="F:ATP binding"/>
    <property type="evidence" value="ECO:0007669"/>
    <property type="project" value="UniProtKB-KW"/>
</dbReference>
<organism evidence="6 7">
    <name type="scientific">Smittium simulii</name>
    <dbReference type="NCBI Taxonomy" id="133385"/>
    <lineage>
        <taxon>Eukaryota</taxon>
        <taxon>Fungi</taxon>
        <taxon>Fungi incertae sedis</taxon>
        <taxon>Zoopagomycota</taxon>
        <taxon>Kickxellomycotina</taxon>
        <taxon>Harpellomycetes</taxon>
        <taxon>Harpellales</taxon>
        <taxon>Legeriomycetaceae</taxon>
        <taxon>Smittium</taxon>
    </lineage>
</organism>
<evidence type="ECO:0000259" key="5">
    <source>
        <dbReference type="SMART" id="SM00382"/>
    </source>
</evidence>
<comment type="caution">
    <text evidence="6">The sequence shown here is derived from an EMBL/GenBank/DDBJ whole genome shotgun (WGS) entry which is preliminary data.</text>
</comment>
<dbReference type="Proteomes" id="UP000245383">
    <property type="component" value="Unassembled WGS sequence"/>
</dbReference>
<comment type="similarity">
    <text evidence="1">Belongs to the AAA ATPase family.</text>
</comment>
<evidence type="ECO:0000256" key="4">
    <source>
        <dbReference type="SAM" id="MobiDB-lite"/>
    </source>
</evidence>
<reference evidence="6 7" key="1">
    <citation type="journal article" date="2018" name="MBio">
        <title>Comparative Genomics Reveals the Core Gene Toolbox for the Fungus-Insect Symbiosis.</title>
        <authorList>
            <person name="Wang Y."/>
            <person name="Stata M."/>
            <person name="Wang W."/>
            <person name="Stajich J.E."/>
            <person name="White M.M."/>
            <person name="Moncalvo J.M."/>
        </authorList>
    </citation>
    <scope>NUCLEOTIDE SEQUENCE [LARGE SCALE GENOMIC DNA]</scope>
    <source>
        <strain evidence="6 7">SWE-8-4</strain>
    </source>
</reference>
<evidence type="ECO:0000313" key="6">
    <source>
        <dbReference type="EMBL" id="PVU95018.1"/>
    </source>
</evidence>
<dbReference type="PROSITE" id="PS00674">
    <property type="entry name" value="AAA"/>
    <property type="match status" value="1"/>
</dbReference>
<dbReference type="InterPro" id="IPR003959">
    <property type="entry name" value="ATPase_AAA_core"/>
</dbReference>
<dbReference type="GO" id="GO:0016887">
    <property type="term" value="F:ATP hydrolysis activity"/>
    <property type="evidence" value="ECO:0007669"/>
    <property type="project" value="InterPro"/>
</dbReference>
<dbReference type="EMBL" id="MBFR01000068">
    <property type="protein sequence ID" value="PVU95018.1"/>
    <property type="molecule type" value="Genomic_DNA"/>
</dbReference>
<dbReference type="Pfam" id="PF00004">
    <property type="entry name" value="AAA"/>
    <property type="match status" value="1"/>
</dbReference>
<name>A0A2T9YRP0_9FUNG</name>
<dbReference type="InterPro" id="IPR050304">
    <property type="entry name" value="MT-severing_AAA_ATPase"/>
</dbReference>
<dbReference type="Gene3D" id="3.40.50.300">
    <property type="entry name" value="P-loop containing nucleotide triphosphate hydrolases"/>
    <property type="match status" value="1"/>
</dbReference>
<dbReference type="FunFam" id="1.10.8.60:FF:000022">
    <property type="entry name" value="Fidgetin like 1"/>
    <property type="match status" value="1"/>
</dbReference>
<dbReference type="AlphaFoldDB" id="A0A2T9YRP0"/>
<dbReference type="InterPro" id="IPR003593">
    <property type="entry name" value="AAA+_ATPase"/>
</dbReference>
<dbReference type="SMART" id="SM00382">
    <property type="entry name" value="AAA"/>
    <property type="match status" value="1"/>
</dbReference>
<keyword evidence="3" id="KW-0067">ATP-binding</keyword>
<accession>A0A2T9YRP0</accession>
<dbReference type="InterPro" id="IPR027417">
    <property type="entry name" value="P-loop_NTPase"/>
</dbReference>
<dbReference type="Pfam" id="PF17862">
    <property type="entry name" value="AAA_lid_3"/>
    <property type="match status" value="1"/>
</dbReference>
<gene>
    <name evidence="6" type="ORF">BB561_002112</name>
</gene>
<dbReference type="PANTHER" id="PTHR23074:SF17">
    <property type="entry name" value="FIDGETIN-LIKE PROTEIN 1"/>
    <property type="match status" value="1"/>
</dbReference>
<dbReference type="OrthoDB" id="10251136at2759"/>
<feature type="region of interest" description="Disordered" evidence="4">
    <location>
        <begin position="270"/>
        <end position="417"/>
    </location>
</feature>
<evidence type="ECO:0000256" key="2">
    <source>
        <dbReference type="ARBA" id="ARBA00022741"/>
    </source>
</evidence>
<keyword evidence="2" id="KW-0547">Nucleotide-binding</keyword>
<dbReference type="Gene3D" id="1.10.8.60">
    <property type="match status" value="1"/>
</dbReference>
<dbReference type="PANTHER" id="PTHR23074">
    <property type="entry name" value="AAA DOMAIN-CONTAINING"/>
    <property type="match status" value="1"/>
</dbReference>